<comment type="caution">
    <text evidence="5">The sequence shown here is derived from an EMBL/GenBank/DDBJ whole genome shotgun (WGS) entry which is preliminary data.</text>
</comment>
<keyword evidence="2" id="KW-0472">Membrane</keyword>
<dbReference type="SMART" id="SM00342">
    <property type="entry name" value="HTH_ARAC"/>
    <property type="match status" value="1"/>
</dbReference>
<dbReference type="RefSeq" id="WP_120214923.1">
    <property type="nucleotide sequence ID" value="NZ_BMCW01000004.1"/>
</dbReference>
<dbReference type="Gene3D" id="1.25.40.10">
    <property type="entry name" value="Tetratricopeptide repeat domain"/>
    <property type="match status" value="2"/>
</dbReference>
<evidence type="ECO:0000313" key="5">
    <source>
        <dbReference type="EMBL" id="RKE79135.1"/>
    </source>
</evidence>
<name>A0A420CLZ7_9FLAO</name>
<dbReference type="EMBL" id="BMCW01000004">
    <property type="protein sequence ID" value="GGG60497.1"/>
    <property type="molecule type" value="Genomic_DNA"/>
</dbReference>
<accession>A0A420CLZ7</accession>
<gene>
    <name evidence="5" type="ORF">BXY58_3400</name>
    <name evidence="4" type="ORF">GCM10007332_22730</name>
</gene>
<dbReference type="InterPro" id="IPR011990">
    <property type="entry name" value="TPR-like_helical_dom_sf"/>
</dbReference>
<reference evidence="5 6" key="2">
    <citation type="submission" date="2018-09" db="EMBL/GenBank/DDBJ databases">
        <title>Genomic Encyclopedia of Archaeal and Bacterial Type Strains, Phase II (KMG-II): from individual species to whole genera.</title>
        <authorList>
            <person name="Goeker M."/>
        </authorList>
    </citation>
    <scope>NUCLEOTIDE SEQUENCE [LARGE SCALE GENOMIC DNA]</scope>
    <source>
        <strain evidence="5 6">DSM 27620</strain>
    </source>
</reference>
<evidence type="ECO:0000256" key="2">
    <source>
        <dbReference type="SAM" id="Phobius"/>
    </source>
</evidence>
<keyword evidence="1 5" id="KW-0238">DNA-binding</keyword>
<feature type="transmembrane region" description="Helical" evidence="2">
    <location>
        <begin position="378"/>
        <end position="398"/>
    </location>
</feature>
<feature type="domain" description="HTH araC/xylS-type" evidence="3">
    <location>
        <begin position="451"/>
        <end position="559"/>
    </location>
</feature>
<dbReference type="PANTHER" id="PTHR43280:SF29">
    <property type="entry name" value="ARAC-FAMILY TRANSCRIPTIONAL REGULATOR"/>
    <property type="match status" value="1"/>
</dbReference>
<dbReference type="Proteomes" id="UP000285906">
    <property type="component" value="Unassembled WGS sequence"/>
</dbReference>
<protein>
    <submittedName>
        <fullName evidence="5">AraC-like DNA-binding protein</fullName>
    </submittedName>
</protein>
<dbReference type="AlphaFoldDB" id="A0A420CLZ7"/>
<dbReference type="GO" id="GO:0043565">
    <property type="term" value="F:sequence-specific DNA binding"/>
    <property type="evidence" value="ECO:0007669"/>
    <property type="project" value="InterPro"/>
</dbReference>
<keyword evidence="2" id="KW-0812">Transmembrane</keyword>
<dbReference type="GO" id="GO:0003700">
    <property type="term" value="F:DNA-binding transcription factor activity"/>
    <property type="evidence" value="ECO:0007669"/>
    <property type="project" value="InterPro"/>
</dbReference>
<dbReference type="SUPFAM" id="SSF48452">
    <property type="entry name" value="TPR-like"/>
    <property type="match status" value="1"/>
</dbReference>
<evidence type="ECO:0000313" key="4">
    <source>
        <dbReference type="EMBL" id="GGG60497.1"/>
    </source>
</evidence>
<evidence type="ECO:0000313" key="6">
    <source>
        <dbReference type="Proteomes" id="UP000285906"/>
    </source>
</evidence>
<dbReference type="OrthoDB" id="5295174at2"/>
<evidence type="ECO:0000256" key="1">
    <source>
        <dbReference type="ARBA" id="ARBA00023125"/>
    </source>
</evidence>
<proteinExistence type="predicted"/>
<dbReference type="PANTHER" id="PTHR43280">
    <property type="entry name" value="ARAC-FAMILY TRANSCRIPTIONAL REGULATOR"/>
    <property type="match status" value="1"/>
</dbReference>
<keyword evidence="7" id="KW-1185">Reference proteome</keyword>
<sequence>MKKIYFIIAILTFALFFSQKQKLSDYYKFKKNYENYPENDVRAFDYLNRYIKLAKENQDYVTLIQGYKDAVFYSPSPKDKLKYADSTIIAANQTQNAEIISDAYLGKGIIYYFNYKKFKPALDEYIKAYEYSENTQNDYLKNEILYHLGTVKSYLGYYDSALVHFNQANQYFQQNLLVSAHPNVIFNNKKGYYNSLHRIIVCQRHLKHYKVLDSLINIGLFQTQNNPDYQQEYGYFLKEKGIEAFRKKQYHNSIHLLRKSIKPIIHINDFAWATVDYFYTGKSYQALNNSPKAIIYFQKVDSVFQKHNFILPELRDSYETLIDYYKDKNDSEKELYYTKQLLKADRIITKDFAYLSSKIHKEYDTKILQEKLKETTSWGVWIVVSLACIAAMLMLLLIMKEHNEKKAKINYKILEEKLLTSIYTAAEKKNIQIIDEKLETEKCPLNENLIENILAKLKCFEEKNGFIESGLTINKLAHKLRTNSTYLSQIINDHKGMNFNRYLGELRINYITNKLYTDKIFLSYKIETLAEKCGIASRTNFSNLFTEINGMRPTEFIKKRQNDVQQNEKSNIINIQFKSDQTSSGRLNLSKED</sequence>
<evidence type="ECO:0000313" key="7">
    <source>
        <dbReference type="Proteomes" id="UP000658202"/>
    </source>
</evidence>
<organism evidence="5 6">
    <name type="scientific">Epilithonimonas arachidiradicis</name>
    <dbReference type="NCBI Taxonomy" id="1617282"/>
    <lineage>
        <taxon>Bacteria</taxon>
        <taxon>Pseudomonadati</taxon>
        <taxon>Bacteroidota</taxon>
        <taxon>Flavobacteriia</taxon>
        <taxon>Flavobacteriales</taxon>
        <taxon>Weeksellaceae</taxon>
        <taxon>Chryseobacterium group</taxon>
        <taxon>Epilithonimonas</taxon>
    </lineage>
</organism>
<dbReference type="Gene3D" id="1.10.10.60">
    <property type="entry name" value="Homeodomain-like"/>
    <property type="match status" value="2"/>
</dbReference>
<evidence type="ECO:0000259" key="3">
    <source>
        <dbReference type="PROSITE" id="PS01124"/>
    </source>
</evidence>
<dbReference type="PROSITE" id="PS01124">
    <property type="entry name" value="HTH_ARAC_FAMILY_2"/>
    <property type="match status" value="1"/>
</dbReference>
<dbReference type="Proteomes" id="UP000658202">
    <property type="component" value="Unassembled WGS sequence"/>
</dbReference>
<dbReference type="EMBL" id="RAQH01000012">
    <property type="protein sequence ID" value="RKE79135.1"/>
    <property type="molecule type" value="Genomic_DNA"/>
</dbReference>
<dbReference type="InterPro" id="IPR018060">
    <property type="entry name" value="HTH_AraC"/>
</dbReference>
<reference evidence="4" key="1">
    <citation type="journal article" date="2014" name="Int. J. Syst. Evol. Microbiol.">
        <title>Complete genome of a new Firmicutes species belonging to the dominant human colonic microbiota ('Ruminococcus bicirculans') reveals two chromosomes and a selective capacity to utilize plant glucans.</title>
        <authorList>
            <consortium name="NISC Comparative Sequencing Program"/>
            <person name="Wegmann U."/>
            <person name="Louis P."/>
            <person name="Goesmann A."/>
            <person name="Henrissat B."/>
            <person name="Duncan S.H."/>
            <person name="Flint H.J."/>
        </authorList>
    </citation>
    <scope>NUCLEOTIDE SEQUENCE</scope>
    <source>
        <strain evidence="4">CCM 8490</strain>
    </source>
</reference>
<reference evidence="4" key="4">
    <citation type="submission" date="2024-05" db="EMBL/GenBank/DDBJ databases">
        <authorList>
            <person name="Sun Q."/>
            <person name="Sedlacek I."/>
        </authorList>
    </citation>
    <scope>NUCLEOTIDE SEQUENCE</scope>
    <source>
        <strain evidence="4">CCM 8490</strain>
    </source>
</reference>
<reference evidence="7" key="3">
    <citation type="journal article" date="2019" name="Int. J. Syst. Evol. Microbiol.">
        <title>The Global Catalogue of Microorganisms (GCM) 10K type strain sequencing project: providing services to taxonomists for standard genome sequencing and annotation.</title>
        <authorList>
            <consortium name="The Broad Institute Genomics Platform"/>
            <consortium name="The Broad Institute Genome Sequencing Center for Infectious Disease"/>
            <person name="Wu L."/>
            <person name="Ma J."/>
        </authorList>
    </citation>
    <scope>NUCLEOTIDE SEQUENCE [LARGE SCALE GENOMIC DNA]</scope>
    <source>
        <strain evidence="7">CCM 8490</strain>
    </source>
</reference>
<dbReference type="Pfam" id="PF12833">
    <property type="entry name" value="HTH_18"/>
    <property type="match status" value="1"/>
</dbReference>
<keyword evidence="2" id="KW-1133">Transmembrane helix</keyword>